<dbReference type="Gene3D" id="3.90.79.10">
    <property type="entry name" value="Nucleoside Triphosphate Pyrophosphohydrolase"/>
    <property type="match status" value="1"/>
</dbReference>
<organism evidence="3 4">
    <name type="scientific">Schleiferilactobacillus perolens DSM 12744</name>
    <dbReference type="NCBI Taxonomy" id="1423792"/>
    <lineage>
        <taxon>Bacteria</taxon>
        <taxon>Bacillati</taxon>
        <taxon>Bacillota</taxon>
        <taxon>Bacilli</taxon>
        <taxon>Lactobacillales</taxon>
        <taxon>Lactobacillaceae</taxon>
        <taxon>Schleiferilactobacillus</taxon>
    </lineage>
</organism>
<dbReference type="EMBL" id="AZEC01000013">
    <property type="protein sequence ID" value="KRL11091.1"/>
    <property type="molecule type" value="Genomic_DNA"/>
</dbReference>
<dbReference type="PATRIC" id="fig|1423792.3.peg.832"/>
<dbReference type="PROSITE" id="PS51462">
    <property type="entry name" value="NUDIX"/>
    <property type="match status" value="1"/>
</dbReference>
<dbReference type="InterPro" id="IPR000086">
    <property type="entry name" value="NUDIX_hydrolase_dom"/>
</dbReference>
<sequence>MQEDNDARFFLSNTQQFSVRSSILLIHRQSLLLENDAPEVYVPGGAIHFNETAEQAILREAQEELGIALSGPEFAGVLESFWDRDTMQFHQLTMVFRQRVDDVLFNHLQHLNYDHLDVSAQAKMVWYPLTEAARIIQPRKMITFTALGTPLRHEVERD</sequence>
<dbReference type="STRING" id="1423792.FD09_GL000818"/>
<keyword evidence="4" id="KW-1185">Reference proteome</keyword>
<dbReference type="Pfam" id="PF00293">
    <property type="entry name" value="NUDIX"/>
    <property type="match status" value="1"/>
</dbReference>
<evidence type="ECO:0000256" key="1">
    <source>
        <dbReference type="ARBA" id="ARBA00022801"/>
    </source>
</evidence>
<dbReference type="AlphaFoldDB" id="A0A0R1N2Y6"/>
<evidence type="ECO:0000313" key="3">
    <source>
        <dbReference type="EMBL" id="KRL11091.1"/>
    </source>
</evidence>
<evidence type="ECO:0000259" key="2">
    <source>
        <dbReference type="PROSITE" id="PS51462"/>
    </source>
</evidence>
<dbReference type="PROSITE" id="PS00893">
    <property type="entry name" value="NUDIX_BOX"/>
    <property type="match status" value="1"/>
</dbReference>
<keyword evidence="1" id="KW-0378">Hydrolase</keyword>
<dbReference type="GO" id="GO:0016787">
    <property type="term" value="F:hydrolase activity"/>
    <property type="evidence" value="ECO:0007669"/>
    <property type="project" value="UniProtKB-KW"/>
</dbReference>
<dbReference type="RefSeq" id="WP_057821796.1">
    <property type="nucleotide sequence ID" value="NZ_AZEC01000013.1"/>
</dbReference>
<gene>
    <name evidence="3" type="ORF">FD09_GL000818</name>
</gene>
<dbReference type="OrthoDB" id="9804442at2"/>
<dbReference type="Proteomes" id="UP000051330">
    <property type="component" value="Unassembled WGS sequence"/>
</dbReference>
<feature type="domain" description="Nudix hydrolase" evidence="2">
    <location>
        <begin position="1"/>
        <end position="149"/>
    </location>
</feature>
<protein>
    <recommendedName>
        <fullName evidence="2">Nudix hydrolase domain-containing protein</fullName>
    </recommendedName>
</protein>
<evidence type="ECO:0000313" key="4">
    <source>
        <dbReference type="Proteomes" id="UP000051330"/>
    </source>
</evidence>
<name>A0A0R1N2Y6_9LACO</name>
<dbReference type="InterPro" id="IPR020084">
    <property type="entry name" value="NUDIX_hydrolase_CS"/>
</dbReference>
<proteinExistence type="predicted"/>
<reference evidence="3 4" key="1">
    <citation type="journal article" date="2015" name="Genome Announc.">
        <title>Expanding the biotechnology potential of lactobacilli through comparative genomics of 213 strains and associated genera.</title>
        <authorList>
            <person name="Sun Z."/>
            <person name="Harris H.M."/>
            <person name="McCann A."/>
            <person name="Guo C."/>
            <person name="Argimon S."/>
            <person name="Zhang W."/>
            <person name="Yang X."/>
            <person name="Jeffery I.B."/>
            <person name="Cooney J.C."/>
            <person name="Kagawa T.F."/>
            <person name="Liu W."/>
            <person name="Song Y."/>
            <person name="Salvetti E."/>
            <person name="Wrobel A."/>
            <person name="Rasinkangas P."/>
            <person name="Parkhill J."/>
            <person name="Rea M.C."/>
            <person name="O'Sullivan O."/>
            <person name="Ritari J."/>
            <person name="Douillard F.P."/>
            <person name="Paul Ross R."/>
            <person name="Yang R."/>
            <person name="Briner A.E."/>
            <person name="Felis G.E."/>
            <person name="de Vos W.M."/>
            <person name="Barrangou R."/>
            <person name="Klaenhammer T.R."/>
            <person name="Caufield P.W."/>
            <person name="Cui Y."/>
            <person name="Zhang H."/>
            <person name="O'Toole P.W."/>
        </authorList>
    </citation>
    <scope>NUCLEOTIDE SEQUENCE [LARGE SCALE GENOMIC DNA]</scope>
    <source>
        <strain evidence="3 4">DSM 12744</strain>
    </source>
</reference>
<dbReference type="SUPFAM" id="SSF55811">
    <property type="entry name" value="Nudix"/>
    <property type="match status" value="1"/>
</dbReference>
<accession>A0A0R1N2Y6</accession>
<dbReference type="InterPro" id="IPR015797">
    <property type="entry name" value="NUDIX_hydrolase-like_dom_sf"/>
</dbReference>
<comment type="caution">
    <text evidence="3">The sequence shown here is derived from an EMBL/GenBank/DDBJ whole genome shotgun (WGS) entry which is preliminary data.</text>
</comment>